<keyword evidence="6 15" id="KW-0255">Endonuclease</keyword>
<dbReference type="CDD" id="cd09867">
    <property type="entry name" value="PIN_FEN1"/>
    <property type="match status" value="1"/>
</dbReference>
<evidence type="ECO:0000256" key="2">
    <source>
        <dbReference type="ARBA" id="ARBA00022553"/>
    </source>
</evidence>
<comment type="similarity">
    <text evidence="14 15">Belongs to the XPG/RAD2 endonuclease family. FEN1 subfamily.</text>
</comment>
<keyword evidence="18" id="KW-1185">Reference proteome</keyword>
<dbReference type="EMBL" id="BLJY01000010">
    <property type="protein sequence ID" value="GFF19615.1"/>
    <property type="molecule type" value="Genomic_DNA"/>
</dbReference>
<feature type="region of interest" description="Disordered" evidence="16">
    <location>
        <begin position="114"/>
        <end position="139"/>
    </location>
</feature>
<keyword evidence="11 15" id="KW-0496">Mitochondrion</keyword>
<dbReference type="SMART" id="SM00485">
    <property type="entry name" value="XPGN"/>
    <property type="match status" value="1"/>
</dbReference>
<dbReference type="SUPFAM" id="SSF88723">
    <property type="entry name" value="PIN domain-like"/>
    <property type="match status" value="1"/>
</dbReference>
<keyword evidence="10 15" id="KW-0460">Magnesium</keyword>
<dbReference type="GO" id="GO:0043137">
    <property type="term" value="P:DNA replication, removal of RNA primer"/>
    <property type="evidence" value="ECO:0007669"/>
    <property type="project" value="UniProtKB-UniRule"/>
</dbReference>
<keyword evidence="4 15" id="KW-0540">Nuclease</keyword>
<dbReference type="GO" id="GO:0006284">
    <property type="term" value="P:base-excision repair"/>
    <property type="evidence" value="ECO:0007669"/>
    <property type="project" value="UniProtKB-UniRule"/>
</dbReference>
<dbReference type="VEuPathDB" id="FungiDB:ATEG_08864"/>
<keyword evidence="7 15" id="KW-0227">DNA damage</keyword>
<keyword evidence="12 15" id="KW-0234">DNA repair</keyword>
<dbReference type="SMART" id="SM00484">
    <property type="entry name" value="XPGI"/>
    <property type="match status" value="1"/>
</dbReference>
<dbReference type="InterPro" id="IPR008918">
    <property type="entry name" value="HhH2"/>
</dbReference>
<dbReference type="EC" id="3.1.-.-" evidence="15"/>
<dbReference type="PRINTS" id="PR00853">
    <property type="entry name" value="XPGRADSUPER"/>
</dbReference>
<evidence type="ECO:0000256" key="8">
    <source>
        <dbReference type="ARBA" id="ARBA00022801"/>
    </source>
</evidence>
<dbReference type="PROSITE" id="PS00842">
    <property type="entry name" value="XPG_2"/>
    <property type="match status" value="1"/>
</dbReference>
<proteinExistence type="inferred from homology"/>
<dbReference type="PANTHER" id="PTHR11081:SF9">
    <property type="entry name" value="FLAP ENDONUCLEASE 1"/>
    <property type="match status" value="1"/>
</dbReference>
<dbReference type="GO" id="GO:0005730">
    <property type="term" value="C:nucleolus"/>
    <property type="evidence" value="ECO:0007669"/>
    <property type="project" value="UniProtKB-SubCell"/>
</dbReference>
<evidence type="ECO:0000256" key="12">
    <source>
        <dbReference type="ARBA" id="ARBA00023204"/>
    </source>
</evidence>
<dbReference type="PROSITE" id="PS00841">
    <property type="entry name" value="XPG_1"/>
    <property type="match status" value="1"/>
</dbReference>
<feature type="region of interest" description="Disordered" evidence="16">
    <location>
        <begin position="368"/>
        <end position="413"/>
    </location>
</feature>
<evidence type="ECO:0000256" key="13">
    <source>
        <dbReference type="ARBA" id="ARBA00023242"/>
    </source>
</evidence>
<evidence type="ECO:0000313" key="17">
    <source>
        <dbReference type="EMBL" id="GFF19615.1"/>
    </source>
</evidence>
<dbReference type="InterPro" id="IPR023426">
    <property type="entry name" value="Flap_endonuc"/>
</dbReference>
<keyword evidence="13 15" id="KW-0539">Nucleus</keyword>
<feature type="compositionally biased region" description="Basic and acidic residues" evidence="16">
    <location>
        <begin position="371"/>
        <end position="407"/>
    </location>
</feature>
<evidence type="ECO:0000256" key="6">
    <source>
        <dbReference type="ARBA" id="ARBA00022759"/>
    </source>
</evidence>
<comment type="function">
    <text evidence="15">Structure-specific nuclease with 5'-flap endonuclease and 5'-3' exonuclease activities involved in DNA replication and repair. During DNA replication, cleaves the 5'-overhanging flap structure that is generated by displacement synthesis when DNA polymerase encounters the 5'-end of a downstream Okazaki fragment. It enters the flap from the 5'-end and then tracks to cleave the flap base, leaving a nick for ligation. Also involved in the long patch base excision repair (LP-BER) pathway, by cleaving within the apurinic/apyrimidinic (AP) site-terminated flap. Acts as a genome stabilization factor that prevents flaps from equilibrating into structures that lead to duplications and deletions. Also possesses 5'-3' exonuclease activity on nicked or gapped double-stranded DNA, and exhibits RNase H activity. Also involved in replication and repair of rDNA and in repairing mitochondrial DNA.</text>
</comment>
<dbReference type="HAMAP" id="MF_00614">
    <property type="entry name" value="Fen"/>
    <property type="match status" value="1"/>
</dbReference>
<evidence type="ECO:0000256" key="16">
    <source>
        <dbReference type="SAM" id="MobiDB-lite"/>
    </source>
</evidence>
<dbReference type="GO" id="GO:0000287">
    <property type="term" value="F:magnesium ion binding"/>
    <property type="evidence" value="ECO:0007669"/>
    <property type="project" value="UniProtKB-UniRule"/>
</dbReference>
<dbReference type="GO" id="GO:0005654">
    <property type="term" value="C:nucleoplasm"/>
    <property type="evidence" value="ECO:0007669"/>
    <property type="project" value="UniProtKB-SubCell"/>
</dbReference>
<dbReference type="FunFam" id="1.10.150.20:FF:000009">
    <property type="entry name" value="Flap endonuclease 1"/>
    <property type="match status" value="1"/>
</dbReference>
<keyword evidence="2 15" id="KW-0597">Phosphoprotein</keyword>
<evidence type="ECO:0000256" key="1">
    <source>
        <dbReference type="ARBA" id="ARBA00004173"/>
    </source>
</evidence>
<dbReference type="SUPFAM" id="SSF47807">
    <property type="entry name" value="5' to 3' exonuclease, C-terminal subdomain"/>
    <property type="match status" value="1"/>
</dbReference>
<keyword evidence="3 15" id="KW-0235">DNA replication</keyword>
<evidence type="ECO:0000256" key="5">
    <source>
        <dbReference type="ARBA" id="ARBA00022723"/>
    </source>
</evidence>
<evidence type="ECO:0000256" key="15">
    <source>
        <dbReference type="HAMAP-Rule" id="MF_03140"/>
    </source>
</evidence>
<dbReference type="GO" id="GO:0008409">
    <property type="term" value="F:5'-3' exonuclease activity"/>
    <property type="evidence" value="ECO:0007669"/>
    <property type="project" value="UniProtKB-UniRule"/>
</dbReference>
<evidence type="ECO:0000313" key="18">
    <source>
        <dbReference type="Proteomes" id="UP000452235"/>
    </source>
</evidence>
<dbReference type="InterPro" id="IPR029060">
    <property type="entry name" value="PIN-like_dom_sf"/>
</dbReference>
<dbReference type="Proteomes" id="UP000452235">
    <property type="component" value="Unassembled WGS sequence"/>
</dbReference>
<dbReference type="InterPro" id="IPR036279">
    <property type="entry name" value="5-3_exonuclease_C_sf"/>
</dbReference>
<dbReference type="OrthoDB" id="1937206at2759"/>
<keyword evidence="8 15" id="KW-0378">Hydrolase</keyword>
<reference evidence="17 18" key="1">
    <citation type="submission" date="2020-01" db="EMBL/GenBank/DDBJ databases">
        <title>Aspergillus terreus IFO 6365 whole genome shotgun sequence.</title>
        <authorList>
            <person name="Kanamasa S."/>
            <person name="Takahashi H."/>
        </authorList>
    </citation>
    <scope>NUCLEOTIDE SEQUENCE [LARGE SCALE GENOMIC DNA]</scope>
    <source>
        <strain evidence="17 18">IFO 6365</strain>
    </source>
</reference>
<dbReference type="AlphaFoldDB" id="A0A5M3ZDQ6"/>
<accession>A0A5M3ZDQ6</accession>
<comment type="caution">
    <text evidence="17">The sequence shown here is derived from an EMBL/GenBank/DDBJ whole genome shotgun (WGS) entry which is preliminary data.</text>
</comment>
<gene>
    <name evidence="17" type="ORF">ATEIFO6365_0010038800</name>
</gene>
<dbReference type="CDD" id="cd09907">
    <property type="entry name" value="H3TH_FEN1-Euk"/>
    <property type="match status" value="1"/>
</dbReference>
<organism evidence="17 18">
    <name type="scientific">Aspergillus terreus</name>
    <dbReference type="NCBI Taxonomy" id="33178"/>
    <lineage>
        <taxon>Eukaryota</taxon>
        <taxon>Fungi</taxon>
        <taxon>Dikarya</taxon>
        <taxon>Ascomycota</taxon>
        <taxon>Pezizomycotina</taxon>
        <taxon>Eurotiomycetes</taxon>
        <taxon>Eurotiomycetidae</taxon>
        <taxon>Eurotiales</taxon>
        <taxon>Aspergillaceae</taxon>
        <taxon>Aspergillus</taxon>
        <taxon>Aspergillus subgen. Circumdati</taxon>
    </lineage>
</organism>
<dbReference type="GO" id="GO:0005739">
    <property type="term" value="C:mitochondrion"/>
    <property type="evidence" value="ECO:0007669"/>
    <property type="project" value="UniProtKB-SubCell"/>
</dbReference>
<dbReference type="InterPro" id="IPR006084">
    <property type="entry name" value="XPG/Rad2"/>
</dbReference>
<evidence type="ECO:0000256" key="3">
    <source>
        <dbReference type="ARBA" id="ARBA00022705"/>
    </source>
</evidence>
<protein>
    <recommendedName>
        <fullName evidence="15">Flap endonuclease 1</fullName>
        <shortName evidence="15">FEN-1</shortName>
        <ecNumber evidence="15">3.1.-.-</ecNumber>
    </recommendedName>
    <alternativeName>
        <fullName evidence="15">Flap structure-specific endonuclease 1</fullName>
    </alternativeName>
</protein>
<evidence type="ECO:0000256" key="7">
    <source>
        <dbReference type="ARBA" id="ARBA00022763"/>
    </source>
</evidence>
<dbReference type="InterPro" id="IPR006085">
    <property type="entry name" value="XPG_DNA_repair_N"/>
</dbReference>
<dbReference type="InterPro" id="IPR006086">
    <property type="entry name" value="XPG-I_dom"/>
</dbReference>
<evidence type="ECO:0000256" key="10">
    <source>
        <dbReference type="ARBA" id="ARBA00022842"/>
    </source>
</evidence>
<dbReference type="FunFam" id="3.40.50.1010:FF:000003">
    <property type="entry name" value="Flap endonuclease 1"/>
    <property type="match status" value="1"/>
</dbReference>
<dbReference type="Gene3D" id="1.10.150.20">
    <property type="entry name" value="5' to 3' exonuclease, C-terminal subdomain"/>
    <property type="match status" value="1"/>
</dbReference>
<keyword evidence="5 15" id="KW-0479">Metal-binding</keyword>
<sequence>MGIKQLYQVISENAPDAIKAGDIKNHFGRKVAIVRCVCPYKYQNPASQLTSPSSMSIYSFLIAVRSEGQQLMSDTGETTSHLMGMFYRTLRMVDNGIKPLYVFDGAPPKLKSGELAKRTARKTEATEAHEEAKETGTAEDVEKFSRRTVRVTREHNAECKKLLKLMGIPYIDAPTEAEAQCAVLARAGKVYAAASEDMDTLCFEAPILLRHLTFSEQRKEPIQEIHLSRALEGLDMDRAKFIDLCILLGCDYLEPIPKVGPNTALKLIRDHGSLEKVVEYIQNDPKKKYVIPEDWPYQDARELFLHPDVRDANDPECDFKWEAPDIEGLVEFLVKDKGFNEDRVRNGAARLQKHLKTAQQSRLEGFFKPVARTDEEKATLKRKHDEKLQEQKKRKKEEAKAKKEAKARPRGAG</sequence>
<dbReference type="GO" id="GO:0017108">
    <property type="term" value="F:5'-flap endonuclease activity"/>
    <property type="evidence" value="ECO:0007669"/>
    <property type="project" value="UniProtKB-UniRule"/>
</dbReference>
<dbReference type="Pfam" id="PF00752">
    <property type="entry name" value="XPG_N"/>
    <property type="match status" value="1"/>
</dbReference>
<keyword evidence="9 15" id="KW-0269">Exonuclease</keyword>
<evidence type="ECO:0000256" key="11">
    <source>
        <dbReference type="ARBA" id="ARBA00023128"/>
    </source>
</evidence>
<evidence type="ECO:0000256" key="4">
    <source>
        <dbReference type="ARBA" id="ARBA00022722"/>
    </source>
</evidence>
<comment type="subcellular location">
    <subcellularLocation>
        <location evidence="1 15">Mitochondrion</location>
    </subcellularLocation>
    <subcellularLocation>
        <location evidence="15">Nucleus</location>
        <location evidence="15">Nucleolus</location>
    </subcellularLocation>
    <subcellularLocation>
        <location evidence="15">Nucleus</location>
        <location evidence="15">Nucleoplasm</location>
    </subcellularLocation>
    <text evidence="15">Resides mostly in the nucleoli and relocalizes to the nucleoplasm upon DNA damage.</text>
</comment>
<dbReference type="Pfam" id="PF00867">
    <property type="entry name" value="XPG_I"/>
    <property type="match status" value="1"/>
</dbReference>
<dbReference type="PANTHER" id="PTHR11081">
    <property type="entry name" value="FLAP ENDONUCLEASE FAMILY MEMBER"/>
    <property type="match status" value="1"/>
</dbReference>
<dbReference type="InterPro" id="IPR019974">
    <property type="entry name" value="XPG_CS"/>
</dbReference>
<comment type="cofactor">
    <cofactor evidence="15">
        <name>Mg(2+)</name>
        <dbReference type="ChEBI" id="CHEBI:18420"/>
    </cofactor>
    <text evidence="15">Binds 2 magnesium ions per subunit. They probably participate in the reaction catalyzed by the enzyme. May bind an additional third magnesium ion after substrate binding.</text>
</comment>
<evidence type="ECO:0000256" key="14">
    <source>
        <dbReference type="ARBA" id="ARBA00034726"/>
    </source>
</evidence>
<dbReference type="GO" id="GO:0003677">
    <property type="term" value="F:DNA binding"/>
    <property type="evidence" value="ECO:0007669"/>
    <property type="project" value="UniProtKB-UniRule"/>
</dbReference>
<evidence type="ECO:0000256" key="9">
    <source>
        <dbReference type="ARBA" id="ARBA00022839"/>
    </source>
</evidence>
<name>A0A5M3ZDQ6_ASPTE</name>
<dbReference type="Gene3D" id="3.40.50.1010">
    <property type="entry name" value="5'-nuclease"/>
    <property type="match status" value="1"/>
</dbReference>
<dbReference type="SMART" id="SM00279">
    <property type="entry name" value="HhH2"/>
    <property type="match status" value="1"/>
</dbReference>